<keyword evidence="1" id="KW-0812">Transmembrane</keyword>
<dbReference type="EMBL" id="CAEZWR010000032">
    <property type="protein sequence ID" value="CAB4658771.1"/>
    <property type="molecule type" value="Genomic_DNA"/>
</dbReference>
<accession>A0A6J6IPE0</accession>
<evidence type="ECO:0000313" key="3">
    <source>
        <dbReference type="EMBL" id="CAB4658771.1"/>
    </source>
</evidence>
<evidence type="ECO:0000313" key="4">
    <source>
        <dbReference type="EMBL" id="CAB4911955.1"/>
    </source>
</evidence>
<keyword evidence="1" id="KW-1133">Transmembrane helix</keyword>
<dbReference type="AlphaFoldDB" id="A0A6J6IPE0"/>
<keyword evidence="1" id="KW-0472">Membrane</keyword>
<protein>
    <submittedName>
        <fullName evidence="2">Unannotated protein</fullName>
    </submittedName>
</protein>
<feature type="transmembrane region" description="Helical" evidence="1">
    <location>
        <begin position="20"/>
        <end position="36"/>
    </location>
</feature>
<evidence type="ECO:0000313" key="2">
    <source>
        <dbReference type="EMBL" id="CAB4626335.1"/>
    </source>
</evidence>
<organism evidence="2">
    <name type="scientific">freshwater metagenome</name>
    <dbReference type="NCBI Taxonomy" id="449393"/>
    <lineage>
        <taxon>unclassified sequences</taxon>
        <taxon>metagenomes</taxon>
        <taxon>ecological metagenomes</taxon>
    </lineage>
</organism>
<name>A0A6J6IPE0_9ZZZZ</name>
<gene>
    <name evidence="2" type="ORF">UFOPK1908_01197</name>
    <name evidence="3" type="ORF">UFOPK2282_00402</name>
    <name evidence="4" type="ORF">UFOPK3576_01185</name>
</gene>
<sequence length="72" mass="7772">MLLLAQDDAMKSVIDKAGPIALLFVLALGVALFFLIRSMNKQLKRADENLTDTLAPVATDEPIQADGQTNSE</sequence>
<reference evidence="2" key="1">
    <citation type="submission" date="2020-05" db="EMBL/GenBank/DDBJ databases">
        <authorList>
            <person name="Chiriac C."/>
            <person name="Salcher M."/>
            <person name="Ghai R."/>
            <person name="Kavagutti S V."/>
        </authorList>
    </citation>
    <scope>NUCLEOTIDE SEQUENCE</scope>
</reference>
<evidence type="ECO:0000256" key="1">
    <source>
        <dbReference type="SAM" id="Phobius"/>
    </source>
</evidence>
<proteinExistence type="predicted"/>
<dbReference type="EMBL" id="CAEZVB010000066">
    <property type="protein sequence ID" value="CAB4626335.1"/>
    <property type="molecule type" value="Genomic_DNA"/>
</dbReference>
<dbReference type="EMBL" id="CAFBMO010000052">
    <property type="protein sequence ID" value="CAB4911955.1"/>
    <property type="molecule type" value="Genomic_DNA"/>
</dbReference>